<name>A0A9P6SX04_9FUNG</name>
<proteinExistence type="predicted"/>
<evidence type="ECO:0000313" key="2">
    <source>
        <dbReference type="EMBL" id="KAG0009002.1"/>
    </source>
</evidence>
<evidence type="ECO:0000256" key="1">
    <source>
        <dbReference type="SAM" id="MobiDB-lite"/>
    </source>
</evidence>
<accession>A0A9P6SX04</accession>
<comment type="caution">
    <text evidence="2">The sequence shown here is derived from an EMBL/GenBank/DDBJ whole genome shotgun (WGS) entry which is preliminary data.</text>
</comment>
<evidence type="ECO:0000313" key="3">
    <source>
        <dbReference type="Proteomes" id="UP000703661"/>
    </source>
</evidence>
<keyword evidence="3" id="KW-1185">Reference proteome</keyword>
<dbReference type="OrthoDB" id="2351726at2759"/>
<protein>
    <submittedName>
        <fullName evidence="2">Uncharacterized protein</fullName>
    </submittedName>
</protein>
<sequence length="246" mass="27250">MGLPRTSNDDALVSQPMFSDLSSDPPPTNPVDLFRVPKNHANAVGCIWTFFSEKTGFIPAMGLKGQADKFPDYIEQISTFLGFYLEFNRQSGRKQTSNNINLIINDIKSMYDGVLDVNIKGIVDSLNNMAKTIANSSHDKIDDSPNHSNMLYVSIFYCTLSMTVDNSGKKTYHEQEYYVNRSVFVVNSSFLTAYALDLSTLLGLGDWGQAKQKMSSPIEGTKLTCIDKTLGITTEENALASAPREN</sequence>
<organism evidence="2 3">
    <name type="scientific">Entomortierella chlamydospora</name>
    <dbReference type="NCBI Taxonomy" id="101097"/>
    <lineage>
        <taxon>Eukaryota</taxon>
        <taxon>Fungi</taxon>
        <taxon>Fungi incertae sedis</taxon>
        <taxon>Mucoromycota</taxon>
        <taxon>Mortierellomycotina</taxon>
        <taxon>Mortierellomycetes</taxon>
        <taxon>Mortierellales</taxon>
        <taxon>Mortierellaceae</taxon>
        <taxon>Entomortierella</taxon>
    </lineage>
</organism>
<feature type="region of interest" description="Disordered" evidence="1">
    <location>
        <begin position="1"/>
        <end position="26"/>
    </location>
</feature>
<dbReference type="EMBL" id="JAAAID010001721">
    <property type="protein sequence ID" value="KAG0009002.1"/>
    <property type="molecule type" value="Genomic_DNA"/>
</dbReference>
<gene>
    <name evidence="2" type="ORF">BGZ80_002840</name>
</gene>
<reference evidence="2" key="1">
    <citation type="journal article" date="2020" name="Fungal Divers.">
        <title>Resolving the Mortierellaceae phylogeny through synthesis of multi-gene phylogenetics and phylogenomics.</title>
        <authorList>
            <person name="Vandepol N."/>
            <person name="Liber J."/>
            <person name="Desiro A."/>
            <person name="Na H."/>
            <person name="Kennedy M."/>
            <person name="Barry K."/>
            <person name="Grigoriev I.V."/>
            <person name="Miller A.N."/>
            <person name="O'Donnell K."/>
            <person name="Stajich J.E."/>
            <person name="Bonito G."/>
        </authorList>
    </citation>
    <scope>NUCLEOTIDE SEQUENCE</scope>
    <source>
        <strain evidence="2">NRRL 2769</strain>
    </source>
</reference>
<dbReference type="AlphaFoldDB" id="A0A9P6SX04"/>
<dbReference type="Proteomes" id="UP000703661">
    <property type="component" value="Unassembled WGS sequence"/>
</dbReference>